<evidence type="ECO:0000256" key="1">
    <source>
        <dbReference type="ARBA" id="ARBA00004429"/>
    </source>
</evidence>
<keyword evidence="5" id="KW-0997">Cell inner membrane</keyword>
<sequence>MTLITYEYIAKDKNGKTIKGTHSAESREEVLNFIRGKQFFPLKIDEQKASWNFDVNLDIVLKVKVRDLALFCRQFATTLRSGITVVDSISILRKQSSSKKLSQTLNMVYDEILKGNSLSASMAMEPKVFPFLLINMVETGEVSGNLDNVMDDMAKHFEKEYKLHQKVKGALTYPIVVSIVSVVVVVLLLTFVMPTFVKMFDSFGAELPGATKLLMTISDSIKNHWLIYLLVISISYYSLNKYIKTSSGKLTYHKFLLKMPIFGQLNNKIIMERFASTISVLLSSGVDILQAVEIVERVVGNEHIKKSLVQVRDGVRKGFGFGKTMEATGSFPPLVYQMVDVGENSGTLDFVLQKVADFYESEVETTIGQLTTLIEPLIIVVLGGIVGFIVIAMVLPIFDLYNVIG</sequence>
<feature type="domain" description="Type II secretion system protein GspF" evidence="11">
    <location>
        <begin position="274"/>
        <end position="396"/>
    </location>
</feature>
<evidence type="ECO:0000313" key="12">
    <source>
        <dbReference type="EMBL" id="MPW26316.1"/>
    </source>
</evidence>
<dbReference type="AlphaFoldDB" id="A0A6A7KAA2"/>
<evidence type="ECO:0000256" key="6">
    <source>
        <dbReference type="ARBA" id="ARBA00022692"/>
    </source>
</evidence>
<evidence type="ECO:0000256" key="3">
    <source>
        <dbReference type="ARBA" id="ARBA00022448"/>
    </source>
</evidence>
<keyword evidence="6 9" id="KW-0812">Transmembrane</keyword>
<dbReference type="PRINTS" id="PR00812">
    <property type="entry name" value="BCTERIALGSPF"/>
</dbReference>
<dbReference type="GO" id="GO:0005886">
    <property type="term" value="C:plasma membrane"/>
    <property type="evidence" value="ECO:0007669"/>
    <property type="project" value="UniProtKB-SubCell"/>
</dbReference>
<dbReference type="Gene3D" id="1.20.81.30">
    <property type="entry name" value="Type II secretion system (T2SS), domain F"/>
    <property type="match status" value="2"/>
</dbReference>
<dbReference type="InterPro" id="IPR001992">
    <property type="entry name" value="T2SS_GspF/T4SS_PilC_CS"/>
</dbReference>
<evidence type="ECO:0000256" key="5">
    <source>
        <dbReference type="ARBA" id="ARBA00022519"/>
    </source>
</evidence>
<name>A0A6A7KAA2_9FIRM</name>
<evidence type="ECO:0000256" key="10">
    <source>
        <dbReference type="SAM" id="Phobius"/>
    </source>
</evidence>
<keyword evidence="7 10" id="KW-1133">Transmembrane helix</keyword>
<evidence type="ECO:0000256" key="9">
    <source>
        <dbReference type="RuleBase" id="RU003923"/>
    </source>
</evidence>
<accession>A0A6A7KAA2</accession>
<evidence type="ECO:0000256" key="8">
    <source>
        <dbReference type="ARBA" id="ARBA00023136"/>
    </source>
</evidence>
<evidence type="ECO:0000259" key="11">
    <source>
        <dbReference type="Pfam" id="PF00482"/>
    </source>
</evidence>
<dbReference type="InterPro" id="IPR042094">
    <property type="entry name" value="T2SS_GspF_sf"/>
</dbReference>
<keyword evidence="13" id="KW-1185">Reference proteome</keyword>
<comment type="caution">
    <text evidence="12">The sequence shown here is derived from an EMBL/GenBank/DDBJ whole genome shotgun (WGS) entry which is preliminary data.</text>
</comment>
<feature type="transmembrane region" description="Helical" evidence="10">
    <location>
        <begin position="225"/>
        <end position="243"/>
    </location>
</feature>
<dbReference type="FunFam" id="1.20.81.30:FF:000001">
    <property type="entry name" value="Type II secretion system protein F"/>
    <property type="match status" value="2"/>
</dbReference>
<dbReference type="InterPro" id="IPR018076">
    <property type="entry name" value="T2SS_GspF_dom"/>
</dbReference>
<proteinExistence type="inferred from homology"/>
<evidence type="ECO:0000256" key="2">
    <source>
        <dbReference type="ARBA" id="ARBA00005745"/>
    </source>
</evidence>
<dbReference type="InterPro" id="IPR003004">
    <property type="entry name" value="GspF/PilC"/>
</dbReference>
<feature type="transmembrane region" description="Helical" evidence="10">
    <location>
        <begin position="171"/>
        <end position="193"/>
    </location>
</feature>
<comment type="similarity">
    <text evidence="2 9">Belongs to the GSP F family.</text>
</comment>
<feature type="domain" description="Type II secretion system protein GspF" evidence="11">
    <location>
        <begin position="71"/>
        <end position="194"/>
    </location>
</feature>
<comment type="subcellular location">
    <subcellularLocation>
        <location evidence="1">Cell inner membrane</location>
        <topology evidence="1">Multi-pass membrane protein</topology>
    </subcellularLocation>
    <subcellularLocation>
        <location evidence="9">Cell membrane</location>
        <topology evidence="9">Multi-pass membrane protein</topology>
    </subcellularLocation>
</comment>
<dbReference type="PROSITE" id="PS00874">
    <property type="entry name" value="T2SP_F"/>
    <property type="match status" value="1"/>
</dbReference>
<dbReference type="GO" id="GO:0009306">
    <property type="term" value="P:protein secretion"/>
    <property type="evidence" value="ECO:0007669"/>
    <property type="project" value="InterPro"/>
</dbReference>
<evidence type="ECO:0000256" key="4">
    <source>
        <dbReference type="ARBA" id="ARBA00022475"/>
    </source>
</evidence>
<evidence type="ECO:0000256" key="7">
    <source>
        <dbReference type="ARBA" id="ARBA00022989"/>
    </source>
</evidence>
<protein>
    <submittedName>
        <fullName evidence="12">Type II secretion system F family protein</fullName>
    </submittedName>
</protein>
<gene>
    <name evidence="12" type="ORF">GC105_11000</name>
</gene>
<keyword evidence="4" id="KW-1003">Cell membrane</keyword>
<keyword evidence="8 10" id="KW-0472">Membrane</keyword>
<reference evidence="12 13" key="1">
    <citation type="submission" date="2019-10" db="EMBL/GenBank/DDBJ databases">
        <title>Alkalibaculum tamaniensis sp.nov., a new alkaliphilic acetogen, isolated on methoxylated aromatics from a mud volcano.</title>
        <authorList>
            <person name="Khomyakova M.A."/>
            <person name="Merkel A.Y."/>
            <person name="Bonch-Osmolovskaya E.A."/>
            <person name="Slobodkin A.I."/>
        </authorList>
    </citation>
    <scope>NUCLEOTIDE SEQUENCE [LARGE SCALE GENOMIC DNA]</scope>
    <source>
        <strain evidence="12 13">M08DMB</strain>
    </source>
</reference>
<organism evidence="12 13">
    <name type="scientific">Alkalibaculum sporogenes</name>
    <dbReference type="NCBI Taxonomy" id="2655001"/>
    <lineage>
        <taxon>Bacteria</taxon>
        <taxon>Bacillati</taxon>
        <taxon>Bacillota</taxon>
        <taxon>Clostridia</taxon>
        <taxon>Eubacteriales</taxon>
        <taxon>Eubacteriaceae</taxon>
        <taxon>Alkalibaculum</taxon>
    </lineage>
</organism>
<dbReference type="EMBL" id="WHNX01000016">
    <property type="protein sequence ID" value="MPW26316.1"/>
    <property type="molecule type" value="Genomic_DNA"/>
</dbReference>
<dbReference type="PANTHER" id="PTHR30012">
    <property type="entry name" value="GENERAL SECRETION PATHWAY PROTEIN"/>
    <property type="match status" value="1"/>
</dbReference>
<dbReference type="PANTHER" id="PTHR30012:SF0">
    <property type="entry name" value="TYPE II SECRETION SYSTEM PROTEIN F-RELATED"/>
    <property type="match status" value="1"/>
</dbReference>
<dbReference type="Proteomes" id="UP000440004">
    <property type="component" value="Unassembled WGS sequence"/>
</dbReference>
<keyword evidence="3 9" id="KW-0813">Transport</keyword>
<dbReference type="Pfam" id="PF00482">
    <property type="entry name" value="T2SSF"/>
    <property type="match status" value="2"/>
</dbReference>
<evidence type="ECO:0000313" key="13">
    <source>
        <dbReference type="Proteomes" id="UP000440004"/>
    </source>
</evidence>
<feature type="transmembrane region" description="Helical" evidence="10">
    <location>
        <begin position="377"/>
        <end position="398"/>
    </location>
</feature>